<protein>
    <submittedName>
        <fullName evidence="5">Cysteine desulfurase</fullName>
    </submittedName>
</protein>
<comment type="similarity">
    <text evidence="2">Belongs to the class-V pyridoxal-phosphate-dependent aminotransferase family. NifS/IscS subfamily.</text>
</comment>
<dbReference type="InterPro" id="IPR000192">
    <property type="entry name" value="Aminotrans_V_dom"/>
</dbReference>
<gene>
    <name evidence="5" type="ORF">FB389_0446</name>
</gene>
<dbReference type="PANTHER" id="PTHR11601:SF34">
    <property type="entry name" value="CYSTEINE DESULFURASE"/>
    <property type="match status" value="1"/>
</dbReference>
<comment type="cofactor">
    <cofactor evidence="1">
        <name>pyridoxal 5'-phosphate</name>
        <dbReference type="ChEBI" id="CHEBI:597326"/>
    </cofactor>
</comment>
<reference evidence="5 6" key="1">
    <citation type="submission" date="2019-06" db="EMBL/GenBank/DDBJ databases">
        <title>Sequencing the genomes of 1000 actinobacteria strains.</title>
        <authorList>
            <person name="Klenk H.-P."/>
        </authorList>
    </citation>
    <scope>NUCLEOTIDE SEQUENCE [LARGE SCALE GENOMIC DNA]</scope>
    <source>
        <strain evidence="5 6">DSM 10596</strain>
    </source>
</reference>
<dbReference type="PANTHER" id="PTHR11601">
    <property type="entry name" value="CYSTEINE DESULFURYLASE FAMILY MEMBER"/>
    <property type="match status" value="1"/>
</dbReference>
<comment type="caution">
    <text evidence="5">The sequence shown here is derived from an EMBL/GenBank/DDBJ whole genome shotgun (WGS) entry which is preliminary data.</text>
</comment>
<sequence length="366" mass="38117">MHYLDATGAVRPRPCAFEAMQSGIASLWGDPHHDHAYGRQARRGLDAARETIAGVVGARRDDVIVTSSLTQALNTVVGAASAARRRRFGSRILVQESARTSALHAAYYFGDAQTVPVDSAGIIDAGALAQRFAAGTSSLFLGEHANVESGAIQDLPAVFAACDAVGVPSVIDASVTAGRLEIPSGWDALVLDAGEWGAGFRLGFVVARPSTRLRPVWPPDAEAWFPGGISAPLAFTAAVALEHAVAERAAEQARIFALSAILRAELESVEGVCVVGPPEPSRRMAHIVSVALQGADGEAVARELGKAGYAVGTGSACTSSTIEPNHVLRAMGVAFDGHLRFTLDHQSVESDVVGFGPVLDGVLRSI</sequence>
<dbReference type="EMBL" id="VFNV01000001">
    <property type="protein sequence ID" value="TQK75811.1"/>
    <property type="molecule type" value="Genomic_DNA"/>
</dbReference>
<dbReference type="InterPro" id="IPR015421">
    <property type="entry name" value="PyrdxlP-dep_Trfase_major"/>
</dbReference>
<evidence type="ECO:0000256" key="1">
    <source>
        <dbReference type="ARBA" id="ARBA00001933"/>
    </source>
</evidence>
<dbReference type="Gene3D" id="3.40.640.10">
    <property type="entry name" value="Type I PLP-dependent aspartate aminotransferase-like (Major domain)"/>
    <property type="match status" value="1"/>
</dbReference>
<accession>A0A542SMF6</accession>
<organism evidence="5 6">
    <name type="scientific">Rarobacter incanus</name>
    <dbReference type="NCBI Taxonomy" id="153494"/>
    <lineage>
        <taxon>Bacteria</taxon>
        <taxon>Bacillati</taxon>
        <taxon>Actinomycetota</taxon>
        <taxon>Actinomycetes</taxon>
        <taxon>Micrococcales</taxon>
        <taxon>Rarobacteraceae</taxon>
        <taxon>Rarobacter</taxon>
    </lineage>
</organism>
<dbReference type="RefSeq" id="WP_142111164.1">
    <property type="nucleotide sequence ID" value="NZ_BAAATB010000008.1"/>
</dbReference>
<comment type="catalytic activity">
    <reaction evidence="3">
        <text>(sulfur carrier)-H + L-cysteine = (sulfur carrier)-SH + L-alanine</text>
        <dbReference type="Rhea" id="RHEA:43892"/>
        <dbReference type="Rhea" id="RHEA-COMP:14737"/>
        <dbReference type="Rhea" id="RHEA-COMP:14739"/>
        <dbReference type="ChEBI" id="CHEBI:29917"/>
        <dbReference type="ChEBI" id="CHEBI:35235"/>
        <dbReference type="ChEBI" id="CHEBI:57972"/>
        <dbReference type="ChEBI" id="CHEBI:64428"/>
        <dbReference type="EC" id="2.8.1.7"/>
    </reaction>
</comment>
<feature type="domain" description="Aminotransferase class V" evidence="4">
    <location>
        <begin position="234"/>
        <end position="352"/>
    </location>
</feature>
<name>A0A542SMF6_9MICO</name>
<evidence type="ECO:0000259" key="4">
    <source>
        <dbReference type="Pfam" id="PF00266"/>
    </source>
</evidence>
<proteinExistence type="inferred from homology"/>
<dbReference type="InterPro" id="IPR015424">
    <property type="entry name" value="PyrdxlP-dep_Trfase"/>
</dbReference>
<feature type="domain" description="Aminotransferase class V" evidence="4">
    <location>
        <begin position="3"/>
        <end position="181"/>
    </location>
</feature>
<dbReference type="InterPro" id="IPR015422">
    <property type="entry name" value="PyrdxlP-dep_Trfase_small"/>
</dbReference>
<evidence type="ECO:0000313" key="5">
    <source>
        <dbReference type="EMBL" id="TQK75811.1"/>
    </source>
</evidence>
<dbReference type="OrthoDB" id="9808002at2"/>
<keyword evidence="6" id="KW-1185">Reference proteome</keyword>
<dbReference type="SUPFAM" id="SSF53383">
    <property type="entry name" value="PLP-dependent transferases"/>
    <property type="match status" value="1"/>
</dbReference>
<dbReference type="GO" id="GO:0031071">
    <property type="term" value="F:cysteine desulfurase activity"/>
    <property type="evidence" value="ECO:0007669"/>
    <property type="project" value="UniProtKB-EC"/>
</dbReference>
<evidence type="ECO:0000313" key="6">
    <source>
        <dbReference type="Proteomes" id="UP000316181"/>
    </source>
</evidence>
<evidence type="ECO:0000256" key="2">
    <source>
        <dbReference type="ARBA" id="ARBA00006490"/>
    </source>
</evidence>
<evidence type="ECO:0000256" key="3">
    <source>
        <dbReference type="ARBA" id="ARBA00050776"/>
    </source>
</evidence>
<dbReference type="AlphaFoldDB" id="A0A542SMF6"/>
<dbReference type="Proteomes" id="UP000316181">
    <property type="component" value="Unassembled WGS sequence"/>
</dbReference>
<dbReference type="Pfam" id="PF00266">
    <property type="entry name" value="Aminotran_5"/>
    <property type="match status" value="2"/>
</dbReference>
<dbReference type="Gene3D" id="3.90.1150.10">
    <property type="entry name" value="Aspartate Aminotransferase, domain 1"/>
    <property type="match status" value="1"/>
</dbReference>